<gene>
    <name evidence="1" type="ORF">DERYTH_LOCUS4584</name>
</gene>
<accession>A0A9N9FHC1</accession>
<feature type="non-terminal residue" evidence="1">
    <location>
        <position position="135"/>
    </location>
</feature>
<evidence type="ECO:0000313" key="2">
    <source>
        <dbReference type="Proteomes" id="UP000789405"/>
    </source>
</evidence>
<proteinExistence type="predicted"/>
<dbReference type="OrthoDB" id="2413199at2759"/>
<keyword evidence="2" id="KW-1185">Reference proteome</keyword>
<dbReference type="Proteomes" id="UP000789405">
    <property type="component" value="Unassembled WGS sequence"/>
</dbReference>
<sequence length="135" mass="15905">MSESVPTREDLHNPIDCKEQFWPDDSNQLKYTEIILNPILKYNVIEFRHHPNGTEFPVLTGTSRVVNYFTNEIELVFTAPDDNDLNLESCKYRISWTWWLNGYIQRLYENANETVFKKIFFFKGNPDLGSTFSSV</sequence>
<protein>
    <submittedName>
        <fullName evidence="1">6855_t:CDS:1</fullName>
    </submittedName>
</protein>
<reference evidence="1" key="1">
    <citation type="submission" date="2021-06" db="EMBL/GenBank/DDBJ databases">
        <authorList>
            <person name="Kallberg Y."/>
            <person name="Tangrot J."/>
            <person name="Rosling A."/>
        </authorList>
    </citation>
    <scope>NUCLEOTIDE SEQUENCE</scope>
    <source>
        <strain evidence="1">MA453B</strain>
    </source>
</reference>
<dbReference type="AlphaFoldDB" id="A0A9N9FHC1"/>
<comment type="caution">
    <text evidence="1">The sequence shown here is derived from an EMBL/GenBank/DDBJ whole genome shotgun (WGS) entry which is preliminary data.</text>
</comment>
<name>A0A9N9FHC1_9GLOM</name>
<organism evidence="1 2">
    <name type="scientific">Dentiscutata erythropus</name>
    <dbReference type="NCBI Taxonomy" id="1348616"/>
    <lineage>
        <taxon>Eukaryota</taxon>
        <taxon>Fungi</taxon>
        <taxon>Fungi incertae sedis</taxon>
        <taxon>Mucoromycota</taxon>
        <taxon>Glomeromycotina</taxon>
        <taxon>Glomeromycetes</taxon>
        <taxon>Diversisporales</taxon>
        <taxon>Gigasporaceae</taxon>
        <taxon>Dentiscutata</taxon>
    </lineage>
</organism>
<evidence type="ECO:0000313" key="1">
    <source>
        <dbReference type="EMBL" id="CAG8536216.1"/>
    </source>
</evidence>
<dbReference type="EMBL" id="CAJVPY010001779">
    <property type="protein sequence ID" value="CAG8536216.1"/>
    <property type="molecule type" value="Genomic_DNA"/>
</dbReference>